<evidence type="ECO:0000256" key="9">
    <source>
        <dbReference type="ARBA" id="ARBA00022960"/>
    </source>
</evidence>
<dbReference type="AlphaFoldDB" id="A0A9D2SC74"/>
<dbReference type="GO" id="GO:0008360">
    <property type="term" value="P:regulation of cell shape"/>
    <property type="evidence" value="ECO:0007669"/>
    <property type="project" value="UniProtKB-KW"/>
</dbReference>
<dbReference type="SUPFAM" id="SSF56601">
    <property type="entry name" value="beta-lactamase/transpeptidase-like"/>
    <property type="match status" value="1"/>
</dbReference>
<comment type="pathway">
    <text evidence="2">Cell wall biogenesis; peptidoglycan biosynthesis.</text>
</comment>
<dbReference type="EMBL" id="DWXE01000010">
    <property type="protein sequence ID" value="HJB90424.1"/>
    <property type="molecule type" value="Genomic_DNA"/>
</dbReference>
<feature type="active site" description="Proton acceptor" evidence="13">
    <location>
        <position position="94"/>
    </location>
</feature>
<dbReference type="EC" id="3.4.16.4" evidence="4"/>
<dbReference type="PRINTS" id="PR00725">
    <property type="entry name" value="DADACBPTASE1"/>
</dbReference>
<comment type="similarity">
    <text evidence="3 15">Belongs to the peptidase S11 family.</text>
</comment>
<evidence type="ECO:0000256" key="14">
    <source>
        <dbReference type="PIRSR" id="PIRSR618044-2"/>
    </source>
</evidence>
<dbReference type="PANTHER" id="PTHR21581">
    <property type="entry name" value="D-ALANYL-D-ALANINE CARBOXYPEPTIDASE"/>
    <property type="match status" value="1"/>
</dbReference>
<keyword evidence="6" id="KW-0645">Protease</keyword>
<evidence type="ECO:0000259" key="16">
    <source>
        <dbReference type="SMART" id="SM00936"/>
    </source>
</evidence>
<dbReference type="Gene3D" id="3.40.710.10">
    <property type="entry name" value="DD-peptidase/beta-lactamase superfamily"/>
    <property type="match status" value="1"/>
</dbReference>
<evidence type="ECO:0000256" key="12">
    <source>
        <dbReference type="ARBA" id="ARBA00034000"/>
    </source>
</evidence>
<proteinExistence type="inferred from homology"/>
<comment type="caution">
    <text evidence="17">The sequence shown here is derived from an EMBL/GenBank/DDBJ whole genome shotgun (WGS) entry which is preliminary data.</text>
</comment>
<evidence type="ECO:0000256" key="3">
    <source>
        <dbReference type="ARBA" id="ARBA00007164"/>
    </source>
</evidence>
<evidence type="ECO:0000313" key="17">
    <source>
        <dbReference type="EMBL" id="HJB90424.1"/>
    </source>
</evidence>
<evidence type="ECO:0000256" key="4">
    <source>
        <dbReference type="ARBA" id="ARBA00012448"/>
    </source>
</evidence>
<comment type="function">
    <text evidence="1">Removes C-terminal D-alanyl residues from sugar-peptide cell wall precursors.</text>
</comment>
<evidence type="ECO:0000256" key="1">
    <source>
        <dbReference type="ARBA" id="ARBA00003217"/>
    </source>
</evidence>
<evidence type="ECO:0000256" key="7">
    <source>
        <dbReference type="ARBA" id="ARBA00022729"/>
    </source>
</evidence>
<dbReference type="GO" id="GO:0009002">
    <property type="term" value="F:serine-type D-Ala-D-Ala carboxypeptidase activity"/>
    <property type="evidence" value="ECO:0007669"/>
    <property type="project" value="UniProtKB-EC"/>
</dbReference>
<evidence type="ECO:0000256" key="2">
    <source>
        <dbReference type="ARBA" id="ARBA00004752"/>
    </source>
</evidence>
<feature type="active site" evidence="13">
    <location>
        <position position="146"/>
    </location>
</feature>
<evidence type="ECO:0000256" key="10">
    <source>
        <dbReference type="ARBA" id="ARBA00022984"/>
    </source>
</evidence>
<keyword evidence="5 17" id="KW-0121">Carboxypeptidase</keyword>
<dbReference type="InterPro" id="IPR001967">
    <property type="entry name" value="Peptidase_S11_N"/>
</dbReference>
<dbReference type="InterPro" id="IPR015956">
    <property type="entry name" value="Peniciliin-bd_prot_C_sf"/>
</dbReference>
<reference evidence="17" key="1">
    <citation type="journal article" date="2021" name="PeerJ">
        <title>Extensive microbial diversity within the chicken gut microbiome revealed by metagenomics and culture.</title>
        <authorList>
            <person name="Gilroy R."/>
            <person name="Ravi A."/>
            <person name="Getino M."/>
            <person name="Pursley I."/>
            <person name="Horton D.L."/>
            <person name="Alikhan N.F."/>
            <person name="Baker D."/>
            <person name="Gharbi K."/>
            <person name="Hall N."/>
            <person name="Watson M."/>
            <person name="Adriaenssens E.M."/>
            <person name="Foster-Nyarko E."/>
            <person name="Jarju S."/>
            <person name="Secka A."/>
            <person name="Antonio M."/>
            <person name="Oren A."/>
            <person name="Chaudhuri R.R."/>
            <person name="La Ragione R."/>
            <person name="Hildebrand F."/>
            <person name="Pallen M.J."/>
        </authorList>
    </citation>
    <scope>NUCLEOTIDE SEQUENCE</scope>
    <source>
        <strain evidence="17">USAMLcec3-2134</strain>
    </source>
</reference>
<evidence type="ECO:0000313" key="18">
    <source>
        <dbReference type="Proteomes" id="UP000886883"/>
    </source>
</evidence>
<evidence type="ECO:0000256" key="15">
    <source>
        <dbReference type="RuleBase" id="RU004016"/>
    </source>
</evidence>
<feature type="active site" description="Acyl-ester intermediate" evidence="13">
    <location>
        <position position="91"/>
    </location>
</feature>
<dbReference type="PANTHER" id="PTHR21581:SF33">
    <property type="entry name" value="D-ALANYL-D-ALANINE CARBOXYPEPTIDASE DACB"/>
    <property type="match status" value="1"/>
</dbReference>
<keyword evidence="8" id="KW-0378">Hydrolase</keyword>
<keyword evidence="11" id="KW-0961">Cell wall biogenesis/degradation</keyword>
<accession>A0A9D2SC74</accession>
<dbReference type="SUPFAM" id="SSF69189">
    <property type="entry name" value="Penicillin-binding protein associated domain"/>
    <property type="match status" value="1"/>
</dbReference>
<evidence type="ECO:0000256" key="6">
    <source>
        <dbReference type="ARBA" id="ARBA00022670"/>
    </source>
</evidence>
<dbReference type="InterPro" id="IPR012907">
    <property type="entry name" value="Peptidase_S11_C"/>
</dbReference>
<dbReference type="Proteomes" id="UP000886883">
    <property type="component" value="Unassembled WGS sequence"/>
</dbReference>
<evidence type="ECO:0000256" key="8">
    <source>
        <dbReference type="ARBA" id="ARBA00022801"/>
    </source>
</evidence>
<feature type="binding site" evidence="14">
    <location>
        <position position="297"/>
    </location>
    <ligand>
        <name>substrate</name>
    </ligand>
</feature>
<gene>
    <name evidence="17" type="ORF">H9763_03030</name>
</gene>
<comment type="catalytic activity">
    <reaction evidence="12">
        <text>Preferential cleavage: (Ac)2-L-Lys-D-Ala-|-D-Ala. Also transpeptidation of peptidyl-alanyl moieties that are N-acyl substituents of D-alanine.</text>
        <dbReference type="EC" id="3.4.16.4"/>
    </reaction>
</comment>
<dbReference type="InterPro" id="IPR018044">
    <property type="entry name" value="Peptidase_S11"/>
</dbReference>
<evidence type="ECO:0000256" key="11">
    <source>
        <dbReference type="ARBA" id="ARBA00023316"/>
    </source>
</evidence>
<dbReference type="Gene3D" id="2.60.410.10">
    <property type="entry name" value="D-Ala-D-Ala carboxypeptidase, C-terminal domain"/>
    <property type="match status" value="1"/>
</dbReference>
<evidence type="ECO:0000256" key="5">
    <source>
        <dbReference type="ARBA" id="ARBA00022645"/>
    </source>
</evidence>
<organism evidence="17 18">
    <name type="scientific">Candidatus Eisenbergiella merdigallinarum</name>
    <dbReference type="NCBI Taxonomy" id="2838552"/>
    <lineage>
        <taxon>Bacteria</taxon>
        <taxon>Bacillati</taxon>
        <taxon>Bacillota</taxon>
        <taxon>Clostridia</taxon>
        <taxon>Lachnospirales</taxon>
        <taxon>Lachnospiraceae</taxon>
        <taxon>Eisenbergiella</taxon>
    </lineage>
</organism>
<dbReference type="Pfam" id="PF07943">
    <property type="entry name" value="PBP5_C"/>
    <property type="match status" value="1"/>
</dbReference>
<protein>
    <recommendedName>
        <fullName evidence="4">serine-type D-Ala-D-Ala carboxypeptidase</fullName>
        <ecNumber evidence="4">3.4.16.4</ecNumber>
    </recommendedName>
</protein>
<dbReference type="GO" id="GO:0006508">
    <property type="term" value="P:proteolysis"/>
    <property type="evidence" value="ECO:0007669"/>
    <property type="project" value="UniProtKB-KW"/>
</dbReference>
<keyword evidence="9" id="KW-0133">Cell shape</keyword>
<name>A0A9D2SC74_9FIRM</name>
<feature type="domain" description="Peptidase S11 D-Ala-D-Ala carboxypeptidase A C-terminal" evidence="16">
    <location>
        <begin position="350"/>
        <end position="438"/>
    </location>
</feature>
<dbReference type="GO" id="GO:0071555">
    <property type="term" value="P:cell wall organization"/>
    <property type="evidence" value="ECO:0007669"/>
    <property type="project" value="UniProtKB-KW"/>
</dbReference>
<keyword evidence="10" id="KW-0573">Peptidoglycan synthesis</keyword>
<dbReference type="InterPro" id="IPR037167">
    <property type="entry name" value="Peptidase_S11_C_sf"/>
</dbReference>
<reference evidence="17" key="2">
    <citation type="submission" date="2021-04" db="EMBL/GenBank/DDBJ databases">
        <authorList>
            <person name="Gilroy R."/>
        </authorList>
    </citation>
    <scope>NUCLEOTIDE SEQUENCE</scope>
    <source>
        <strain evidence="17">USAMLcec3-2134</strain>
    </source>
</reference>
<keyword evidence="7" id="KW-0732">Signal</keyword>
<dbReference type="SMART" id="SM00936">
    <property type="entry name" value="PBP5_C"/>
    <property type="match status" value="1"/>
</dbReference>
<sequence length="454" mass="49409">MDAGKLRAAGRKLLRSGARFLAGTLTAALCLSGAPGARGQAAGNVWAADERKEEKSSTTSQLYAQSAVLMDAENGRVLLQKNGDDVMPMASTTKIMTCILTLELGNGSDLAAVSSYAARQPEVRMGAKKGEVYRIGDLLYALMLESYNDAAVIIAEYYGSKWAGLSEDIGSHSEEESRRAVLAFTGKMNEKAAQLGCEDTFFVTPNGLDATLTVEYEGRTAERSHSTTARDLALIMSYCVTDSPAKEAFLEVTRTQSHTFGDYRKTEGGEYAAGDRSISCANHNAFLQMMDGALSGKTGFTGKAGYCYVGALSRDGKTFSVALLACGWPNNKTWKWHDARILMEYGLENYETYDIYEGRELEPVPVLNGQKETVSLTAEPEKIELLLGPEDEVEVEWSLPDSLEAPVERGDEVGKQSYLVNGELYAFIPVKAGETVPEITYPYCIRKVLQALLL</sequence>
<evidence type="ECO:0000256" key="13">
    <source>
        <dbReference type="PIRSR" id="PIRSR618044-1"/>
    </source>
</evidence>
<dbReference type="GO" id="GO:0009252">
    <property type="term" value="P:peptidoglycan biosynthetic process"/>
    <property type="evidence" value="ECO:0007669"/>
    <property type="project" value="UniProtKB-KW"/>
</dbReference>
<dbReference type="Pfam" id="PF00768">
    <property type="entry name" value="Peptidase_S11"/>
    <property type="match status" value="2"/>
</dbReference>
<dbReference type="InterPro" id="IPR012338">
    <property type="entry name" value="Beta-lactam/transpept-like"/>
</dbReference>